<dbReference type="Gene3D" id="3.30.1490.50">
    <property type="match status" value="1"/>
</dbReference>
<evidence type="ECO:0000256" key="3">
    <source>
        <dbReference type="ARBA" id="ARBA00011738"/>
    </source>
</evidence>
<dbReference type="GO" id="GO:0005524">
    <property type="term" value="F:ATP binding"/>
    <property type="evidence" value="ECO:0007669"/>
    <property type="project" value="UniProtKB-UniRule"/>
</dbReference>
<evidence type="ECO:0000256" key="11">
    <source>
        <dbReference type="PIRSR" id="PIRSR001558-1"/>
    </source>
</evidence>
<keyword evidence="8 10" id="KW-0067">ATP-binding</keyword>
<evidence type="ECO:0000256" key="12">
    <source>
        <dbReference type="PIRSR" id="PIRSR001558-2"/>
    </source>
</evidence>
<evidence type="ECO:0000256" key="2">
    <source>
        <dbReference type="ARBA" id="ARBA00010385"/>
    </source>
</evidence>
<feature type="binding site" evidence="13">
    <location>
        <begin position="569"/>
        <end position="570"/>
    </location>
    <ligand>
        <name>substrate</name>
    </ligand>
</feature>
<comment type="similarity">
    <text evidence="2 10">Belongs to the eukaryotic GSH synthase family.</text>
</comment>
<evidence type="ECO:0000256" key="13">
    <source>
        <dbReference type="PIRSR" id="PIRSR001558-3"/>
    </source>
</evidence>
<dbReference type="GO" id="GO:0005829">
    <property type="term" value="C:cytosol"/>
    <property type="evidence" value="ECO:0007669"/>
    <property type="project" value="TreeGrafter"/>
</dbReference>
<feature type="binding site" evidence="11">
    <location>
        <position position="566"/>
    </location>
    <ligand>
        <name>ATP</name>
        <dbReference type="ChEBI" id="CHEBI:30616"/>
    </ligand>
</feature>
<gene>
    <name evidence="15" type="ORF">CJ030_MR8G008691</name>
</gene>
<evidence type="ECO:0000256" key="5">
    <source>
        <dbReference type="ARBA" id="ARBA00022684"/>
    </source>
</evidence>
<dbReference type="InterPro" id="IPR014049">
    <property type="entry name" value="Glutathione_synthase_N_euk"/>
</dbReference>
<dbReference type="EC" id="6.3.2.3" evidence="10"/>
<dbReference type="SUPFAM" id="SSF56059">
    <property type="entry name" value="Glutathione synthetase ATP-binding domain-like"/>
    <property type="match status" value="1"/>
</dbReference>
<evidence type="ECO:0000313" key="15">
    <source>
        <dbReference type="EMBL" id="KAB1202293.1"/>
    </source>
</evidence>
<dbReference type="FunFam" id="3.30.1490.50:FF:000001">
    <property type="entry name" value="Glutathione synthetase"/>
    <property type="match status" value="1"/>
</dbReference>
<feature type="binding site" evidence="11">
    <location>
        <position position="325"/>
    </location>
    <ligand>
        <name>substrate</name>
    </ligand>
</feature>
<evidence type="ECO:0000256" key="1">
    <source>
        <dbReference type="ARBA" id="ARBA00004965"/>
    </source>
</evidence>
<name>A0A6A1UPY3_9ROSI</name>
<feature type="binding site" evidence="13">
    <location>
        <begin position="381"/>
        <end position="384"/>
    </location>
    <ligand>
        <name>substrate</name>
    </ligand>
</feature>
<comment type="catalytic activity">
    <reaction evidence="10">
        <text>gamma-L-glutamyl-L-cysteine + glycine + ATP = glutathione + ADP + phosphate + H(+)</text>
        <dbReference type="Rhea" id="RHEA:13557"/>
        <dbReference type="ChEBI" id="CHEBI:15378"/>
        <dbReference type="ChEBI" id="CHEBI:30616"/>
        <dbReference type="ChEBI" id="CHEBI:43474"/>
        <dbReference type="ChEBI" id="CHEBI:57305"/>
        <dbReference type="ChEBI" id="CHEBI:57925"/>
        <dbReference type="ChEBI" id="CHEBI:58173"/>
        <dbReference type="ChEBI" id="CHEBI:456216"/>
        <dbReference type="EC" id="6.3.2.3"/>
    </reaction>
</comment>
<dbReference type="AlphaFoldDB" id="A0A6A1UPY3"/>
<keyword evidence="4 10" id="KW-0436">Ligase</keyword>
<dbReference type="GO" id="GO:0004363">
    <property type="term" value="F:glutathione synthase activity"/>
    <property type="evidence" value="ECO:0007669"/>
    <property type="project" value="UniProtKB-UniRule"/>
</dbReference>
<evidence type="ECO:0000256" key="9">
    <source>
        <dbReference type="ARBA" id="ARBA00022842"/>
    </source>
</evidence>
<comment type="cofactor">
    <cofactor evidence="10 12">
        <name>Mg(2+)</name>
        <dbReference type="ChEBI" id="CHEBI:18420"/>
    </cofactor>
    <text evidence="10 12">Binds 1 Mg(2+) ion per subunit.</text>
</comment>
<dbReference type="CDD" id="cd00228">
    <property type="entry name" value="eu-GS"/>
    <property type="match status" value="1"/>
</dbReference>
<reference evidence="15 16" key="1">
    <citation type="journal article" date="2019" name="Plant Biotechnol. J.">
        <title>The red bayberry genome and genetic basis of sex determination.</title>
        <authorList>
            <person name="Jia H.M."/>
            <person name="Jia H.J."/>
            <person name="Cai Q.L."/>
            <person name="Wang Y."/>
            <person name="Zhao H.B."/>
            <person name="Yang W.F."/>
            <person name="Wang G.Y."/>
            <person name="Li Y.H."/>
            <person name="Zhan D.L."/>
            <person name="Shen Y.T."/>
            <person name="Niu Q.F."/>
            <person name="Chang L."/>
            <person name="Qiu J."/>
            <person name="Zhao L."/>
            <person name="Xie H.B."/>
            <person name="Fu W.Y."/>
            <person name="Jin J."/>
            <person name="Li X.W."/>
            <person name="Jiao Y."/>
            <person name="Zhou C.C."/>
            <person name="Tu T."/>
            <person name="Chai C.Y."/>
            <person name="Gao J.L."/>
            <person name="Fan L.J."/>
            <person name="van de Weg E."/>
            <person name="Wang J.Y."/>
            <person name="Gao Z.S."/>
        </authorList>
    </citation>
    <scope>NUCLEOTIDE SEQUENCE [LARGE SCALE GENOMIC DNA]</scope>
    <source>
        <tissue evidence="15">Leaves</tissue>
    </source>
</reference>
<dbReference type="InterPro" id="IPR014042">
    <property type="entry name" value="Glutathione_synthase_a-hlx"/>
</dbReference>
<feature type="binding site" evidence="12">
    <location>
        <position position="475"/>
    </location>
    <ligand>
        <name>Mg(2+)</name>
        <dbReference type="ChEBI" id="CHEBI:18420"/>
    </ligand>
</feature>
<keyword evidence="9 10" id="KW-0460">Magnesium</keyword>
<evidence type="ECO:0000256" key="7">
    <source>
        <dbReference type="ARBA" id="ARBA00022741"/>
    </source>
</evidence>
<keyword evidence="6 10" id="KW-0479">Metal-binding</keyword>
<dbReference type="InterPro" id="IPR037013">
    <property type="entry name" value="GSH-S_sub-bd_sf"/>
</dbReference>
<evidence type="ECO:0000313" key="16">
    <source>
        <dbReference type="Proteomes" id="UP000516437"/>
    </source>
</evidence>
<keyword evidence="5 10" id="KW-0317">Glutathione biosynthesis</keyword>
<evidence type="ECO:0000256" key="8">
    <source>
        <dbReference type="ARBA" id="ARBA00022840"/>
    </source>
</evidence>
<dbReference type="InterPro" id="IPR016185">
    <property type="entry name" value="PreATP-grasp_dom_sf"/>
</dbReference>
<comment type="pathway">
    <text evidence="1 10">Sulfur metabolism; glutathione biosynthesis; glutathione from L-cysteine and L-glutamate: step 2/2.</text>
</comment>
<dbReference type="InterPro" id="IPR004887">
    <property type="entry name" value="GSH_synth_subst-bd"/>
</dbReference>
<dbReference type="Pfam" id="PF03917">
    <property type="entry name" value="GSH_synth_ATP"/>
    <property type="match status" value="1"/>
</dbReference>
<evidence type="ECO:0000256" key="4">
    <source>
        <dbReference type="ARBA" id="ARBA00022598"/>
    </source>
</evidence>
<dbReference type="FunFam" id="3.30.1490.80:FF:000010">
    <property type="entry name" value="Glutathione synthetase"/>
    <property type="match status" value="1"/>
</dbReference>
<proteinExistence type="inferred from homology"/>
<dbReference type="Gene3D" id="3.30.470.20">
    <property type="entry name" value="ATP-grasp fold, B domain"/>
    <property type="match status" value="2"/>
</dbReference>
<dbReference type="Gene3D" id="1.10.1080.10">
    <property type="entry name" value="Glutathione Synthetase, Chain A, domain 3"/>
    <property type="match status" value="1"/>
</dbReference>
<dbReference type="NCBIfam" id="TIGR01986">
    <property type="entry name" value="glut_syn_euk"/>
    <property type="match status" value="1"/>
</dbReference>
<feature type="binding site" evidence="11">
    <location>
        <position position="533"/>
    </location>
    <ligand>
        <name>ATP</name>
        <dbReference type="ChEBI" id="CHEBI:30616"/>
    </ligand>
</feature>
<dbReference type="PIRSF" id="PIRSF001558">
    <property type="entry name" value="GSHase"/>
    <property type="match status" value="1"/>
</dbReference>
<feature type="binding site" evidence="12">
    <location>
        <position position="249"/>
    </location>
    <ligand>
        <name>Mg(2+)</name>
        <dbReference type="ChEBI" id="CHEBI:18420"/>
    </ligand>
</feature>
<accession>A0A6A1UPY3</accession>
<dbReference type="GO" id="GO:0000287">
    <property type="term" value="F:magnesium ion binding"/>
    <property type="evidence" value="ECO:0007669"/>
    <property type="project" value="UniProtKB-UniRule"/>
</dbReference>
<sequence length="582" mass="65186">MGAAYSSCYAHSLTFPVDTLHAFPITASSKSNPNLRSTPFLYSTEKIFNTSLVQPIRIMSQTTFPCSSLAVKRGEVEEVETQGEGSTRKPVFNYHGIDQDLLQEMVYDALVWSSLHGLLVGDKSVQRSGKVPGVGLVHAPFALLPLSFPESNWRQACELSPIFNELVDRVSLDGNFLQESLSRKRVCPQILAADFSNRTKKADSFTSGLLEIHSKMLKMNKKEEIRMGLHRSDYMLDEQTKLLLQIELNTISSSFPGLSCLVTELHRSLLNQYGEVLGLDPRKIPDNSALSHFVEVFAKAWIEYNNPRAAVMFVVQAEERNMYDQHWLSAVLKERYPFDLYNTHNITTIRKTMAEIDAEGELLADGTLVVGGKPIAVIYFRAGYTPNDYPSESARLFMEQSSAIKCPSISYHLAGTKKIQQELAKPGVLERFLDNKEDIAKLRKCFAGLWSLDDSDIVKKAIEKPELFVMKPQREGGGNNIYGEDVREALVRLQKEGTDGTAAYILMQRIFPTVFPTFLMRDGICHKDFAMSELGIYGAYLRNKDKVIMNDQCGYLLRTKISSSDEGGVAAGFAVLDSIYLS</sequence>
<dbReference type="Pfam" id="PF03199">
    <property type="entry name" value="GSH_synthase"/>
    <property type="match status" value="1"/>
</dbReference>
<dbReference type="PANTHER" id="PTHR11130">
    <property type="entry name" value="GLUTATHIONE SYNTHETASE"/>
    <property type="match status" value="1"/>
</dbReference>
<dbReference type="Gene3D" id="3.40.50.1760">
    <property type="entry name" value="Glutathione synthase, substrate-binding domain superfamily, eukaryotic"/>
    <property type="match status" value="1"/>
</dbReference>
<feature type="binding site" evidence="11">
    <location>
        <begin position="471"/>
        <end position="480"/>
    </location>
    <ligand>
        <name>ATP</name>
        <dbReference type="ChEBI" id="CHEBI:30616"/>
    </ligand>
</feature>
<organism evidence="15 16">
    <name type="scientific">Morella rubra</name>
    <name type="common">Chinese bayberry</name>
    <dbReference type="NCBI Taxonomy" id="262757"/>
    <lineage>
        <taxon>Eukaryota</taxon>
        <taxon>Viridiplantae</taxon>
        <taxon>Streptophyta</taxon>
        <taxon>Embryophyta</taxon>
        <taxon>Tracheophyta</taxon>
        <taxon>Spermatophyta</taxon>
        <taxon>Magnoliopsida</taxon>
        <taxon>eudicotyledons</taxon>
        <taxon>Gunneridae</taxon>
        <taxon>Pentapetalae</taxon>
        <taxon>rosids</taxon>
        <taxon>fabids</taxon>
        <taxon>Fagales</taxon>
        <taxon>Myricaceae</taxon>
        <taxon>Morella</taxon>
    </lineage>
</organism>
<keyword evidence="7 10" id="KW-0547">Nucleotide-binding</keyword>
<feature type="binding site" evidence="11">
    <location>
        <position position="560"/>
    </location>
    <ligand>
        <name>ATP</name>
        <dbReference type="ChEBI" id="CHEBI:30616"/>
    </ligand>
</feature>
<feature type="binding site" evidence="11">
    <location>
        <position position="247"/>
    </location>
    <ligand>
        <name>ATP</name>
        <dbReference type="ChEBI" id="CHEBI:30616"/>
    </ligand>
</feature>
<dbReference type="SUPFAM" id="SSF52440">
    <property type="entry name" value="PreATP-grasp domain"/>
    <property type="match status" value="1"/>
</dbReference>
<dbReference type="PANTHER" id="PTHR11130:SF0">
    <property type="entry name" value="GLUTATHIONE SYNTHETASE"/>
    <property type="match status" value="1"/>
</dbReference>
<dbReference type="Proteomes" id="UP000516437">
    <property type="component" value="Chromosome 8"/>
</dbReference>
<evidence type="ECO:0000256" key="10">
    <source>
        <dbReference type="PIRNR" id="PIRNR001558"/>
    </source>
</evidence>
<dbReference type="UniPathway" id="UPA00142">
    <property type="reaction ID" value="UER00210"/>
</dbReference>
<keyword evidence="16" id="KW-1185">Reference proteome</keyword>
<comment type="subunit">
    <text evidence="3">Homodimer.</text>
</comment>
<feature type="binding site" evidence="11">
    <location>
        <position position="482"/>
    </location>
    <ligand>
        <name>ATP</name>
        <dbReference type="ChEBI" id="CHEBI:30616"/>
    </ligand>
</feature>
<feature type="binding site" evidence="11">
    <location>
        <begin position="507"/>
        <end position="510"/>
    </location>
    <ligand>
        <name>ATP</name>
        <dbReference type="ChEBI" id="CHEBI:30616"/>
    </ligand>
</feature>
<evidence type="ECO:0000256" key="6">
    <source>
        <dbReference type="ARBA" id="ARBA00022723"/>
    </source>
</evidence>
<dbReference type="InterPro" id="IPR014709">
    <property type="entry name" value="Glutathione_synthase_C_euk"/>
</dbReference>
<feature type="binding site" evidence="11">
    <location>
        <position position="417"/>
    </location>
    <ligand>
        <name>ATP</name>
        <dbReference type="ChEBI" id="CHEBI:30616"/>
    </ligand>
</feature>
<feature type="binding site" evidence="13">
    <location>
        <begin position="319"/>
        <end position="321"/>
    </location>
    <ligand>
        <name>substrate</name>
    </ligand>
</feature>
<comment type="caution">
    <text evidence="15">The sequence shown here is derived from an EMBL/GenBank/DDBJ whole genome shotgun (WGS) entry which is preliminary data.</text>
</comment>
<feature type="binding site" evidence="13">
    <location>
        <begin position="251"/>
        <end position="254"/>
    </location>
    <ligand>
        <name>substrate</name>
    </ligand>
</feature>
<dbReference type="EMBL" id="RXIC02000026">
    <property type="protein sequence ID" value="KAB1202293.1"/>
    <property type="molecule type" value="Genomic_DNA"/>
</dbReference>
<dbReference type="Gene3D" id="3.30.1490.80">
    <property type="match status" value="1"/>
</dbReference>
<feature type="binding site" evidence="11">
    <location>
        <position position="231"/>
    </location>
    <ligand>
        <name>substrate</name>
    </ligand>
</feature>
<evidence type="ECO:0000259" key="14">
    <source>
        <dbReference type="Pfam" id="PF03199"/>
    </source>
</evidence>
<dbReference type="GO" id="GO:0043295">
    <property type="term" value="F:glutathione binding"/>
    <property type="evidence" value="ECO:0007669"/>
    <property type="project" value="UniProtKB-UniRule"/>
</dbReference>
<feature type="domain" description="Glutathione synthase substrate-binding" evidence="14">
    <location>
        <begin position="310"/>
        <end position="414"/>
    </location>
</feature>
<dbReference type="FunFam" id="3.30.470.20:FF:000092">
    <property type="entry name" value="Glutathione synthetase"/>
    <property type="match status" value="1"/>
</dbReference>
<feature type="binding site" evidence="11">
    <location>
        <position position="558"/>
    </location>
    <ligand>
        <name>substrate</name>
    </ligand>
</feature>
<feature type="binding site" evidence="12">
    <location>
        <position position="247"/>
    </location>
    <ligand>
        <name>Mg(2+)</name>
        <dbReference type="ChEBI" id="CHEBI:18420"/>
    </ligand>
</feature>
<protein>
    <recommendedName>
        <fullName evidence="10">Glutathione synthetase</fullName>
        <shortName evidence="10">GSH-S</shortName>
        <ecNumber evidence="10">6.3.2.3</ecNumber>
    </recommendedName>
</protein>
<dbReference type="OrthoDB" id="2020073at2759"/>
<dbReference type="InterPro" id="IPR005615">
    <property type="entry name" value="Glutathione_synthase"/>
</dbReference>